<feature type="binding site" evidence="5">
    <location>
        <position position="236"/>
    </location>
    <ligand>
        <name>ATP</name>
        <dbReference type="ChEBI" id="CHEBI:30616"/>
    </ligand>
</feature>
<dbReference type="PANTHER" id="PTHR43289">
    <property type="entry name" value="MITOGEN-ACTIVATED PROTEIN KINASE KINASE KINASE 20-RELATED"/>
    <property type="match status" value="1"/>
</dbReference>
<keyword evidence="7" id="KW-1133">Transmembrane helix</keyword>
<dbReference type="SUPFAM" id="SSF56112">
    <property type="entry name" value="Protein kinase-like (PK-like)"/>
    <property type="match status" value="1"/>
</dbReference>
<keyword evidence="7" id="KW-0472">Membrane</keyword>
<dbReference type="AlphaFoldDB" id="A0A5C8PE93"/>
<feature type="compositionally biased region" description="Basic residues" evidence="6">
    <location>
        <begin position="47"/>
        <end position="68"/>
    </location>
</feature>
<dbReference type="Pfam" id="PF00069">
    <property type="entry name" value="Pkinase"/>
    <property type="match status" value="1"/>
</dbReference>
<evidence type="ECO:0000256" key="5">
    <source>
        <dbReference type="PROSITE-ProRule" id="PRU10141"/>
    </source>
</evidence>
<keyword evidence="3" id="KW-0418">Kinase</keyword>
<evidence type="ECO:0000256" key="4">
    <source>
        <dbReference type="ARBA" id="ARBA00022840"/>
    </source>
</evidence>
<dbReference type="PROSITE" id="PS50011">
    <property type="entry name" value="PROTEIN_KINASE_DOM"/>
    <property type="match status" value="1"/>
</dbReference>
<reference evidence="9 10" key="1">
    <citation type="submission" date="2019-06" db="EMBL/GenBank/DDBJ databases">
        <title>New taxonomy in bacterial strain CC-CFT640, isolated from vineyard.</title>
        <authorList>
            <person name="Lin S.-Y."/>
            <person name="Tsai C.-F."/>
            <person name="Young C.-C."/>
        </authorList>
    </citation>
    <scope>NUCLEOTIDE SEQUENCE [LARGE SCALE GENOMIC DNA]</scope>
    <source>
        <strain evidence="9 10">CC-CFT640</strain>
    </source>
</reference>
<proteinExistence type="predicted"/>
<keyword evidence="1" id="KW-0808">Transferase</keyword>
<sequence>MLALADTGQRGHELRGFRRVRRRRWPRHVPALGRGQPWTVGGDLRGAGRRGGRRLRPHAAQARRRKRVPAGDQQLHPQQCPRLVGLERAGRRLLCHVQGCRWPRLLCLRKARPGPGRWPCLGHARLSLSWRQRGALNGPDRIGDRYVEGALSRGERGVSAGHSDSAGAPPRWHASAAPAGPPPFAQTAGVFPAMTPLQPGVVLNNTHRIDQMLGRGGMGEVYRGTNVHTGDQVAIKVIRPELVDDANMRDLFLREAMALRKIRHPAVVSYEGASADSAGRLYLVMDFVAGPSLAQLVARQPLSPAQVRALRRRVAEGLQAAHDQNVVHRDLSPDNIILRDGDLSQATIIDFGIARRTDIGKTSVIGQSFAGKIEYAAPEQFGMFTGKADARSDVYTLGLVLVACSLGRPLDMGTSAMAAIEARMKVPDLSQVSPELRPSLARMLEPDPARRPQSMRDVLALDALDAAAGGRHRRRGPGLAVLVGGLALAVMVGAAFVFADPVAMVRSLFASDTRAGEGQAWRAAMQADTETAYRAFLERYPDGQHAAEARQRLAAAERVAAGRQEEDELWRRAQAATTVAPVRDYLQRYPSGRYAEAARRKLADLQKPDAGPPAAMTWSSVPCASIPLWVPAGFTCQVSGDHTLPGSAGRYRSYMADTAAGGWQTQIWMSQALGEQGVVVTAPADRALPQLNATTRAGTDWSTVLTYGGAEFMTFRNGTASCVAFRKPGTRRGQDYVEMFAAMQCAPPGQPLYPNDIRTTIDGVRLK</sequence>
<evidence type="ECO:0000256" key="7">
    <source>
        <dbReference type="SAM" id="Phobius"/>
    </source>
</evidence>
<comment type="caution">
    <text evidence="9">The sequence shown here is derived from an EMBL/GenBank/DDBJ whole genome shotgun (WGS) entry which is preliminary data.</text>
</comment>
<keyword evidence="4 5" id="KW-0067">ATP-binding</keyword>
<evidence type="ECO:0000259" key="8">
    <source>
        <dbReference type="PROSITE" id="PS50011"/>
    </source>
</evidence>
<organism evidence="9 10">
    <name type="scientific">Vineibacter terrae</name>
    <dbReference type="NCBI Taxonomy" id="2586908"/>
    <lineage>
        <taxon>Bacteria</taxon>
        <taxon>Pseudomonadati</taxon>
        <taxon>Pseudomonadota</taxon>
        <taxon>Alphaproteobacteria</taxon>
        <taxon>Hyphomicrobiales</taxon>
        <taxon>Vineibacter</taxon>
    </lineage>
</organism>
<dbReference type="InterPro" id="IPR008266">
    <property type="entry name" value="Tyr_kinase_AS"/>
</dbReference>
<dbReference type="Gene3D" id="1.10.510.10">
    <property type="entry name" value="Transferase(Phosphotransferase) domain 1"/>
    <property type="match status" value="1"/>
</dbReference>
<dbReference type="Gene3D" id="1.25.40.10">
    <property type="entry name" value="Tetratricopeptide repeat domain"/>
    <property type="match status" value="1"/>
</dbReference>
<dbReference type="InterPro" id="IPR017441">
    <property type="entry name" value="Protein_kinase_ATP_BS"/>
</dbReference>
<dbReference type="InterPro" id="IPR011009">
    <property type="entry name" value="Kinase-like_dom_sf"/>
</dbReference>
<dbReference type="OrthoDB" id="9801841at2"/>
<dbReference type="Proteomes" id="UP000321638">
    <property type="component" value="Unassembled WGS sequence"/>
</dbReference>
<accession>A0A5C8PE93</accession>
<evidence type="ECO:0000256" key="3">
    <source>
        <dbReference type="ARBA" id="ARBA00022777"/>
    </source>
</evidence>
<dbReference type="GO" id="GO:0004674">
    <property type="term" value="F:protein serine/threonine kinase activity"/>
    <property type="evidence" value="ECO:0007669"/>
    <property type="project" value="TreeGrafter"/>
</dbReference>
<evidence type="ECO:0000256" key="6">
    <source>
        <dbReference type="SAM" id="MobiDB-lite"/>
    </source>
</evidence>
<keyword evidence="2 5" id="KW-0547">Nucleotide-binding</keyword>
<dbReference type="PROSITE" id="PS00107">
    <property type="entry name" value="PROTEIN_KINASE_ATP"/>
    <property type="match status" value="1"/>
</dbReference>
<dbReference type="InterPro" id="IPR000719">
    <property type="entry name" value="Prot_kinase_dom"/>
</dbReference>
<feature type="transmembrane region" description="Helical" evidence="7">
    <location>
        <begin position="479"/>
        <end position="499"/>
    </location>
</feature>
<evidence type="ECO:0000313" key="10">
    <source>
        <dbReference type="Proteomes" id="UP000321638"/>
    </source>
</evidence>
<feature type="domain" description="Protein kinase" evidence="8">
    <location>
        <begin position="207"/>
        <end position="464"/>
    </location>
</feature>
<dbReference type="PANTHER" id="PTHR43289:SF34">
    <property type="entry name" value="SERINE_THREONINE-PROTEIN KINASE YBDM-RELATED"/>
    <property type="match status" value="1"/>
</dbReference>
<gene>
    <name evidence="9" type="ORF">FHP25_27085</name>
</gene>
<evidence type="ECO:0000313" key="9">
    <source>
        <dbReference type="EMBL" id="TXL72093.1"/>
    </source>
</evidence>
<keyword evidence="10" id="KW-1185">Reference proteome</keyword>
<evidence type="ECO:0000256" key="1">
    <source>
        <dbReference type="ARBA" id="ARBA00022679"/>
    </source>
</evidence>
<dbReference type="EMBL" id="VDUZ01000036">
    <property type="protein sequence ID" value="TXL72093.1"/>
    <property type="molecule type" value="Genomic_DNA"/>
</dbReference>
<dbReference type="InterPro" id="IPR011990">
    <property type="entry name" value="TPR-like_helical_dom_sf"/>
</dbReference>
<dbReference type="PROSITE" id="PS00109">
    <property type="entry name" value="PROTEIN_KINASE_TYR"/>
    <property type="match status" value="1"/>
</dbReference>
<dbReference type="CDD" id="cd14014">
    <property type="entry name" value="STKc_PknB_like"/>
    <property type="match status" value="1"/>
</dbReference>
<feature type="region of interest" description="Disordered" evidence="6">
    <location>
        <begin position="36"/>
        <end position="74"/>
    </location>
</feature>
<evidence type="ECO:0000256" key="2">
    <source>
        <dbReference type="ARBA" id="ARBA00022741"/>
    </source>
</evidence>
<keyword evidence="7" id="KW-0812">Transmembrane</keyword>
<dbReference type="GO" id="GO:0005524">
    <property type="term" value="F:ATP binding"/>
    <property type="evidence" value="ECO:0007669"/>
    <property type="project" value="UniProtKB-UniRule"/>
</dbReference>
<feature type="region of interest" description="Disordered" evidence="6">
    <location>
        <begin position="153"/>
        <end position="179"/>
    </location>
</feature>
<protein>
    <recommendedName>
        <fullName evidence="8">Protein kinase domain-containing protein</fullName>
    </recommendedName>
</protein>
<name>A0A5C8PE93_9HYPH</name>